<accession>A0A2G8RNA6</accession>
<feature type="compositionally biased region" description="Low complexity" evidence="1">
    <location>
        <begin position="67"/>
        <end position="81"/>
    </location>
</feature>
<organism evidence="3 4">
    <name type="scientific">Ganoderma sinense ZZ0214-1</name>
    <dbReference type="NCBI Taxonomy" id="1077348"/>
    <lineage>
        <taxon>Eukaryota</taxon>
        <taxon>Fungi</taxon>
        <taxon>Dikarya</taxon>
        <taxon>Basidiomycota</taxon>
        <taxon>Agaricomycotina</taxon>
        <taxon>Agaricomycetes</taxon>
        <taxon>Polyporales</taxon>
        <taxon>Polyporaceae</taxon>
        <taxon>Ganoderma</taxon>
    </lineage>
</organism>
<evidence type="ECO:0000313" key="4">
    <source>
        <dbReference type="Proteomes" id="UP000230002"/>
    </source>
</evidence>
<comment type="caution">
    <text evidence="3">The sequence shown here is derived from an EMBL/GenBank/DDBJ whole genome shotgun (WGS) entry which is preliminary data.</text>
</comment>
<evidence type="ECO:0000313" key="3">
    <source>
        <dbReference type="EMBL" id="PIL22980.1"/>
    </source>
</evidence>
<keyword evidence="2" id="KW-1133">Transmembrane helix</keyword>
<keyword evidence="2" id="KW-0812">Transmembrane</keyword>
<feature type="transmembrane region" description="Helical" evidence="2">
    <location>
        <begin position="105"/>
        <end position="134"/>
    </location>
</feature>
<sequence>MPNNRDDTWPTDVKNAERRSIDVDPNVLPEYTLLPTSPPPEPEYDGAPPHASPVDNPNDVTIGLGMPSTSTSTSNSNPNSNAGAGAEACQCTGTCGAETLRIVKLLYIGLLALAVPPVLLACVALAMGAVALYGCGKVLEGTGRALAVGPEAVYRAWVAKRARRFWRAVRGGERRGGCCGGSGNGEGESGRDERTREEEIGFVEGQVALDDVEAQAGQGGPISI</sequence>
<name>A0A2G8RNA6_9APHY</name>
<feature type="compositionally biased region" description="Basic and acidic residues" evidence="1">
    <location>
        <begin position="1"/>
        <end position="22"/>
    </location>
</feature>
<evidence type="ECO:0000256" key="1">
    <source>
        <dbReference type="SAM" id="MobiDB-lite"/>
    </source>
</evidence>
<evidence type="ECO:0000256" key="2">
    <source>
        <dbReference type="SAM" id="Phobius"/>
    </source>
</evidence>
<proteinExistence type="predicted"/>
<dbReference type="OrthoDB" id="2747816at2759"/>
<dbReference type="EMBL" id="AYKW01000069">
    <property type="protein sequence ID" value="PIL22980.1"/>
    <property type="molecule type" value="Genomic_DNA"/>
</dbReference>
<protein>
    <submittedName>
        <fullName evidence="3">Uncharacterized protein</fullName>
    </submittedName>
</protein>
<dbReference type="Proteomes" id="UP000230002">
    <property type="component" value="Unassembled WGS sequence"/>
</dbReference>
<keyword evidence="2" id="KW-0472">Membrane</keyword>
<dbReference type="AlphaFoldDB" id="A0A2G8RNA6"/>
<feature type="region of interest" description="Disordered" evidence="1">
    <location>
        <begin position="1"/>
        <end position="83"/>
    </location>
</feature>
<keyword evidence="4" id="KW-1185">Reference proteome</keyword>
<reference evidence="3 4" key="1">
    <citation type="journal article" date="2015" name="Sci. Rep.">
        <title>Chromosome-level genome map provides insights into diverse defense mechanisms in the medicinal fungus Ganoderma sinense.</title>
        <authorList>
            <person name="Zhu Y."/>
            <person name="Xu J."/>
            <person name="Sun C."/>
            <person name="Zhou S."/>
            <person name="Xu H."/>
            <person name="Nelson D.R."/>
            <person name="Qian J."/>
            <person name="Song J."/>
            <person name="Luo H."/>
            <person name="Xiang L."/>
            <person name="Li Y."/>
            <person name="Xu Z."/>
            <person name="Ji A."/>
            <person name="Wang L."/>
            <person name="Lu S."/>
            <person name="Hayward A."/>
            <person name="Sun W."/>
            <person name="Li X."/>
            <person name="Schwartz D.C."/>
            <person name="Wang Y."/>
            <person name="Chen S."/>
        </authorList>
    </citation>
    <scope>NUCLEOTIDE SEQUENCE [LARGE SCALE GENOMIC DNA]</scope>
    <source>
        <strain evidence="3 4">ZZ0214-1</strain>
    </source>
</reference>
<gene>
    <name evidence="3" type="ORF">GSI_15677</name>
</gene>